<dbReference type="AlphaFoldDB" id="D5E6F1"/>
<evidence type="ECO:0000313" key="3">
    <source>
        <dbReference type="Proteomes" id="UP000001845"/>
    </source>
</evidence>
<feature type="transmembrane region" description="Helical" evidence="1">
    <location>
        <begin position="36"/>
        <end position="57"/>
    </location>
</feature>
<reference evidence="3" key="1">
    <citation type="submission" date="2010-03" db="EMBL/GenBank/DDBJ databases">
        <title>The complete genome of Mycoplasma crocodyli MP145.</title>
        <authorList>
            <person name="Glass J.I."/>
            <person name="Durkin A.S."/>
            <person name="Hostetler J."/>
            <person name="Jackson J."/>
            <person name="Johnson J."/>
            <person name="May M.A."/>
            <person name="Paralanov V."/>
            <person name="Radune D."/>
            <person name="Szczypinski B."/>
            <person name="Brown D.R."/>
        </authorList>
    </citation>
    <scope>NUCLEOTIDE SEQUENCE [LARGE SCALE GENOMIC DNA]</scope>
    <source>
        <strain evidence="3">ATCC 51981 / MP145</strain>
    </source>
</reference>
<dbReference type="EMBL" id="CP001991">
    <property type="protein sequence ID" value="ADE19993.1"/>
    <property type="molecule type" value="Genomic_DNA"/>
</dbReference>
<sequence length="722" mass="82603">MAKQRKSFFEKLTELNTSHEESKKVKSIKKKKNFKIWITLGALAVVVASAITIPLVINTTKVNYKPARANDQKVLEFINDKGEKVSINVEQLTNDLKSGDTKIKEKNEELYKKAIFYLYEQEQKASVKFQRIWNFSREIGEQENNNIALKSIEEVRKAQKDKLNDVKRTTQNNYGFENWEKQFTTQLASEEYGKSTSEEEAIEFLVFKEIEHNALRSFQLENANDTLFKTKKDINRVASADIFEVDSDGNKVLDKSKNPIIIVKKGDKSFKEFVKEKNYFEVKDSEKIITLKTRSFIPQKWNVDPFIDDFLKNNTPYVSSLFTIPGVPPTLLSTPWTVDKDKYINLALYSIVDNKVVLNGSLISKFKNIEDYVLEPNDEKNKDKALYENYLNALSSDPDELKKNLGSSGVTSLTQLFKNDNASLAMAMVNDLFETNTHKLPEVDLETLFKENYNTSTFAKIAALLAETKTIETEYTSATEETKKAEALNKLSDKTKEINTIIKTYLTQIKSDEFNTTIGENYKNTFVKTHKNEEYLSFAYNVKGAPGVKAIITQGGISLLTYKKVDTKEKFMKLLKSDLVNLSESKPDYFKTLQILNASLTSKNSIIDFTLQDSGFDSYLKTQTNIFSEDKKQKYNDQDLNNLKNSASSIRVGELRLDAYNALEKSLAWIKGLINTKTSFNFQYKDGKYYIDYDKAGTTSALSTNTAKEEILKRILAEFKIK</sequence>
<dbReference type="NCBIfam" id="NF045833">
    <property type="entry name" value="P80_membrane"/>
    <property type="match status" value="1"/>
</dbReference>
<accession>D5E6F1</accession>
<keyword evidence="3" id="KW-1185">Reference proteome</keyword>
<dbReference type="STRING" id="512564.MCRO_0746"/>
<dbReference type="HOGENOM" id="CLU_390201_0_0_14"/>
<dbReference type="Proteomes" id="UP000001845">
    <property type="component" value="Chromosome"/>
</dbReference>
<dbReference type="KEGG" id="mcd:MCRO_0746"/>
<reference evidence="2 3" key="3">
    <citation type="journal article" date="2011" name="J. Bacteriol.">
        <title>Genome sequences of Mycoplasma alligatoris A21JP2T and Mycoplasma crocodyli MP145T.</title>
        <authorList>
            <person name="Brown D.R."/>
            <person name="Farmerie W.G."/>
            <person name="May M."/>
            <person name="Benders G.A."/>
            <person name="Durkin A.S."/>
            <person name="Hlavinka K."/>
            <person name="Hostetler J."/>
            <person name="Jackson J."/>
            <person name="Johnson J."/>
            <person name="Miller R.H."/>
            <person name="Paralanov V."/>
            <person name="Radune D."/>
            <person name="Szczypinski B."/>
            <person name="Glass J.I."/>
        </authorList>
    </citation>
    <scope>NUCLEOTIDE SEQUENCE [LARGE SCALE GENOMIC DNA]</scope>
    <source>
        <strain evidence="3">ATCC 51981 / MP145</strain>
    </source>
</reference>
<proteinExistence type="predicted"/>
<reference key="2">
    <citation type="submission" date="2010-03" db="EMBL/GenBank/DDBJ databases">
        <authorList>
            <person name="Ma Z."/>
            <person name="Wang X."/>
            <person name="Liu H."/>
        </authorList>
    </citation>
    <scope>NUCLEOTIDE SEQUENCE</scope>
    <source>
        <strain>MP145</strain>
    </source>
</reference>
<dbReference type="OrthoDB" id="393362at2"/>
<evidence type="ECO:0000256" key="1">
    <source>
        <dbReference type="SAM" id="Phobius"/>
    </source>
</evidence>
<keyword evidence="1" id="KW-0812">Transmembrane</keyword>
<name>D5E6F1_MYCCM</name>
<dbReference type="RefSeq" id="WP_013054769.1">
    <property type="nucleotide sequence ID" value="NC_014014.1"/>
</dbReference>
<gene>
    <name evidence="2" type="ordered locus">MCRO_0746</name>
</gene>
<keyword evidence="1" id="KW-1133">Transmembrane helix</keyword>
<dbReference type="eggNOG" id="ENOG5030MDH">
    <property type="taxonomic scope" value="Bacteria"/>
</dbReference>
<protein>
    <submittedName>
        <fullName evidence="2">Putative membrane protein P80</fullName>
    </submittedName>
</protein>
<keyword evidence="1" id="KW-0472">Membrane</keyword>
<organism evidence="2 3">
    <name type="scientific">Mycoplasma crocodyli (strain ATCC 51981 / MP145)</name>
    <dbReference type="NCBI Taxonomy" id="512564"/>
    <lineage>
        <taxon>Bacteria</taxon>
        <taxon>Bacillati</taxon>
        <taxon>Mycoplasmatota</taxon>
        <taxon>Mollicutes</taxon>
        <taxon>Mycoplasmataceae</taxon>
        <taxon>Mycoplasma</taxon>
    </lineage>
</organism>
<evidence type="ECO:0000313" key="2">
    <source>
        <dbReference type="EMBL" id="ADE19993.1"/>
    </source>
</evidence>